<organism evidence="7 8">
    <name type="scientific">Jatropha curcas</name>
    <name type="common">Barbados nut</name>
    <dbReference type="NCBI Taxonomy" id="180498"/>
    <lineage>
        <taxon>Eukaryota</taxon>
        <taxon>Viridiplantae</taxon>
        <taxon>Streptophyta</taxon>
        <taxon>Embryophyta</taxon>
        <taxon>Tracheophyta</taxon>
        <taxon>Spermatophyta</taxon>
        <taxon>Magnoliopsida</taxon>
        <taxon>eudicotyledons</taxon>
        <taxon>Gunneridae</taxon>
        <taxon>Pentapetalae</taxon>
        <taxon>rosids</taxon>
        <taxon>fabids</taxon>
        <taxon>Malpighiales</taxon>
        <taxon>Euphorbiaceae</taxon>
        <taxon>Crotonoideae</taxon>
        <taxon>Jatropheae</taxon>
        <taxon>Jatropha</taxon>
    </lineage>
</organism>
<evidence type="ECO:0000256" key="5">
    <source>
        <dbReference type="ARBA" id="ARBA00023239"/>
    </source>
</evidence>
<evidence type="ECO:0000256" key="1">
    <source>
        <dbReference type="ARBA" id="ARBA00001936"/>
    </source>
</evidence>
<evidence type="ECO:0000313" key="8">
    <source>
        <dbReference type="Proteomes" id="UP000027138"/>
    </source>
</evidence>
<proteinExistence type="predicted"/>
<dbReference type="PANTHER" id="PTHR31225">
    <property type="entry name" value="OS04G0344100 PROTEIN-RELATED"/>
    <property type="match status" value="1"/>
</dbReference>
<dbReference type="STRING" id="180498.A0A067K0C7"/>
<comment type="cofactor">
    <cofactor evidence="1">
        <name>Mn(2+)</name>
        <dbReference type="ChEBI" id="CHEBI:29035"/>
    </cofactor>
</comment>
<dbReference type="EMBL" id="KK914986">
    <property type="protein sequence ID" value="KDP25695.1"/>
    <property type="molecule type" value="Genomic_DNA"/>
</dbReference>
<reference evidence="7 8" key="1">
    <citation type="journal article" date="2014" name="PLoS ONE">
        <title>Global Analysis of Gene Expression Profiles in Physic Nut (Jatropha curcas L.) Seedlings Exposed to Salt Stress.</title>
        <authorList>
            <person name="Zhang L."/>
            <person name="Zhang C."/>
            <person name="Wu P."/>
            <person name="Chen Y."/>
            <person name="Li M."/>
            <person name="Jiang H."/>
            <person name="Wu G."/>
        </authorList>
    </citation>
    <scope>NUCLEOTIDE SEQUENCE [LARGE SCALE GENOMIC DNA]</scope>
    <source>
        <strain evidence="8">cv. GZQX0401</strain>
        <tissue evidence="7">Young leaves</tissue>
    </source>
</reference>
<keyword evidence="4" id="KW-0464">Manganese</keyword>
<dbReference type="Gene3D" id="1.50.10.130">
    <property type="entry name" value="Terpene synthase, N-terminal domain"/>
    <property type="match status" value="1"/>
</dbReference>
<dbReference type="InterPro" id="IPR008930">
    <property type="entry name" value="Terpenoid_cyclase/PrenylTrfase"/>
</dbReference>
<keyword evidence="3" id="KW-0460">Magnesium</keyword>
<name>A0A067K0C7_JATCU</name>
<evidence type="ECO:0000256" key="4">
    <source>
        <dbReference type="ARBA" id="ARBA00023211"/>
    </source>
</evidence>
<dbReference type="Proteomes" id="UP000027138">
    <property type="component" value="Unassembled WGS sequence"/>
</dbReference>
<evidence type="ECO:0000259" key="6">
    <source>
        <dbReference type="Pfam" id="PF01397"/>
    </source>
</evidence>
<sequence>MALQAVLSFPLATSTQFSINSHKKVPYANVFRSIRCVSANVAATDGLVTSRRSANYESTVWDYDLLQSLPNVFERFKDEKGEFKASLCEDVKGMLSMYEASFFGFEGESNIDEAKIFSTKSLMALKTSTSGSFGRKIEHALDMLF</sequence>
<dbReference type="InterPro" id="IPR036965">
    <property type="entry name" value="Terpene_synth_N_sf"/>
</dbReference>
<protein>
    <recommendedName>
        <fullName evidence="6">Terpene synthase N-terminal domain-containing protein</fullName>
    </recommendedName>
</protein>
<feature type="domain" description="Terpene synthase N-terminal" evidence="6">
    <location>
        <begin position="70"/>
        <end position="141"/>
    </location>
</feature>
<accession>A0A067K0C7</accession>
<keyword evidence="5" id="KW-0456">Lyase</keyword>
<evidence type="ECO:0000256" key="3">
    <source>
        <dbReference type="ARBA" id="ARBA00022842"/>
    </source>
</evidence>
<dbReference type="GO" id="GO:0016114">
    <property type="term" value="P:terpenoid biosynthetic process"/>
    <property type="evidence" value="ECO:0007669"/>
    <property type="project" value="InterPro"/>
</dbReference>
<dbReference type="AlphaFoldDB" id="A0A067K0C7"/>
<comment type="cofactor">
    <cofactor evidence="2">
        <name>Mg(2+)</name>
        <dbReference type="ChEBI" id="CHEBI:18420"/>
    </cofactor>
</comment>
<dbReference type="SUPFAM" id="SSF48239">
    <property type="entry name" value="Terpenoid cyclases/Protein prenyltransferases"/>
    <property type="match status" value="1"/>
</dbReference>
<dbReference type="InterPro" id="IPR001906">
    <property type="entry name" value="Terpene_synth_N"/>
</dbReference>
<evidence type="ECO:0000256" key="2">
    <source>
        <dbReference type="ARBA" id="ARBA00001946"/>
    </source>
</evidence>
<dbReference type="PANTHER" id="PTHR31225:SF245">
    <property type="entry name" value="(-)-ALPHA-TERPINEOL SYNTHASE-LIKE"/>
    <property type="match status" value="1"/>
</dbReference>
<gene>
    <name evidence="7" type="ORF">JCGZ_24195</name>
</gene>
<keyword evidence="8" id="KW-1185">Reference proteome</keyword>
<dbReference type="Pfam" id="PF01397">
    <property type="entry name" value="Terpene_synth"/>
    <property type="match status" value="1"/>
</dbReference>
<dbReference type="GO" id="GO:0010333">
    <property type="term" value="F:terpene synthase activity"/>
    <property type="evidence" value="ECO:0007669"/>
    <property type="project" value="InterPro"/>
</dbReference>
<dbReference type="InterPro" id="IPR050148">
    <property type="entry name" value="Terpene_synthase-like"/>
</dbReference>
<evidence type="ECO:0000313" key="7">
    <source>
        <dbReference type="EMBL" id="KDP25695.1"/>
    </source>
</evidence>
<dbReference type="OrthoDB" id="1936865at2759"/>